<feature type="compositionally biased region" description="Low complexity" evidence="1">
    <location>
        <begin position="220"/>
        <end position="238"/>
    </location>
</feature>
<proteinExistence type="predicted"/>
<evidence type="ECO:0000256" key="1">
    <source>
        <dbReference type="SAM" id="MobiDB-lite"/>
    </source>
</evidence>
<sequence length="300" mass="31937">MAADITEEEVDRNRVAIDNSCAAIATTEKAIATTEKAIAITEKAAANKEKTVARSSVSAANSGAAIADSGCPVAAGEGKSPPIERQWPPALGGAASHGSAMVTDETLAPKEKAIHQQGLVSVLRQLHDELDRAVFDAYGWNDIGERLVGRPGATTPWPEKPGGQLDAEEELLQRLVDLNQQRAAEEQKGIIRWLRPQYQNSHQNPQGTAAGDGQGEICLDTPAAPMETDTDTTTAKTPWPKTLAEQVQIIRAALAQYPQPASAEQLAKGFMGAQRKRVSEILETLVAMGQAREEGGRYAG</sequence>
<accession>A0A450SG49</accession>
<dbReference type="AlphaFoldDB" id="A0A450SG49"/>
<gene>
    <name evidence="2" type="ORF">BECKDK2373C_GA0170839_103331</name>
</gene>
<dbReference type="EMBL" id="CAADEY010000033">
    <property type="protein sequence ID" value="VFJ51976.1"/>
    <property type="molecule type" value="Genomic_DNA"/>
</dbReference>
<evidence type="ECO:0000313" key="2">
    <source>
        <dbReference type="EMBL" id="VFJ51976.1"/>
    </source>
</evidence>
<protein>
    <submittedName>
        <fullName evidence="2">Uncharacterized protein</fullName>
    </submittedName>
</protein>
<reference evidence="2" key="1">
    <citation type="submission" date="2019-02" db="EMBL/GenBank/DDBJ databases">
        <authorList>
            <person name="Gruber-Vodicka R. H."/>
            <person name="Seah K. B. B."/>
        </authorList>
    </citation>
    <scope>NUCLEOTIDE SEQUENCE</scope>
    <source>
        <strain evidence="2">BECK_DK161</strain>
    </source>
</reference>
<feature type="region of interest" description="Disordered" evidence="1">
    <location>
        <begin position="201"/>
        <end position="238"/>
    </location>
</feature>
<organism evidence="2">
    <name type="scientific">Candidatus Kentrum sp. DK</name>
    <dbReference type="NCBI Taxonomy" id="2126562"/>
    <lineage>
        <taxon>Bacteria</taxon>
        <taxon>Pseudomonadati</taxon>
        <taxon>Pseudomonadota</taxon>
        <taxon>Gammaproteobacteria</taxon>
        <taxon>Candidatus Kentrum</taxon>
    </lineage>
</organism>
<name>A0A450SG49_9GAMM</name>